<feature type="signal peptide" evidence="1">
    <location>
        <begin position="1"/>
        <end position="29"/>
    </location>
</feature>
<dbReference type="EMBL" id="JXJN01020445">
    <property type="status" value="NOT_ANNOTATED_CDS"/>
    <property type="molecule type" value="Genomic_DNA"/>
</dbReference>
<dbReference type="Proteomes" id="UP000092460">
    <property type="component" value="Unassembled WGS sequence"/>
</dbReference>
<protein>
    <recommendedName>
        <fullName evidence="4">MD-2-related lipid-recognition domain-containing protein</fullName>
    </recommendedName>
</protein>
<proteinExistence type="predicted"/>
<dbReference type="VEuPathDB" id="VectorBase:GPPI040521"/>
<dbReference type="InterPro" id="IPR006601">
    <property type="entry name" value="Uncharacterised_DM11_DROME"/>
</dbReference>
<keyword evidence="3" id="KW-1185">Reference proteome</keyword>
<sequence length="167" mass="19160">MKPNFPRNTMSSLDILLVIFLSILTTVQPALYRFIPEVSDVFMDCADRPEMSGVDIELKKYARGSWHQTFLSVKVIDLCKQMRNTNSIVYDSWSTHIILEEGEEFPCFGKGVKYLHEAFVVKAEGDVIGMNMEGRHKLVFIFHAYDKNNQRKPNSICVEIPGEILKV</sequence>
<evidence type="ECO:0000313" key="3">
    <source>
        <dbReference type="Proteomes" id="UP000092460"/>
    </source>
</evidence>
<name>A0A1B0BU24_9MUSC</name>
<organism evidence="2 3">
    <name type="scientific">Glossina palpalis gambiensis</name>
    <dbReference type="NCBI Taxonomy" id="67801"/>
    <lineage>
        <taxon>Eukaryota</taxon>
        <taxon>Metazoa</taxon>
        <taxon>Ecdysozoa</taxon>
        <taxon>Arthropoda</taxon>
        <taxon>Hexapoda</taxon>
        <taxon>Insecta</taxon>
        <taxon>Pterygota</taxon>
        <taxon>Neoptera</taxon>
        <taxon>Endopterygota</taxon>
        <taxon>Diptera</taxon>
        <taxon>Brachycera</taxon>
        <taxon>Muscomorpha</taxon>
        <taxon>Hippoboscoidea</taxon>
        <taxon>Glossinidae</taxon>
        <taxon>Glossina</taxon>
    </lineage>
</organism>
<keyword evidence="1" id="KW-0732">Signal</keyword>
<evidence type="ECO:0008006" key="4">
    <source>
        <dbReference type="Google" id="ProtNLM"/>
    </source>
</evidence>
<accession>A0A1B0BU24</accession>
<evidence type="ECO:0000256" key="1">
    <source>
        <dbReference type="SAM" id="SignalP"/>
    </source>
</evidence>
<dbReference type="EnsemblMetazoa" id="GPPI040521-RA">
    <property type="protein sequence ID" value="GPPI040521-PA"/>
    <property type="gene ID" value="GPPI040521"/>
</dbReference>
<feature type="chain" id="PRO_5008405149" description="MD-2-related lipid-recognition domain-containing protein" evidence="1">
    <location>
        <begin position="30"/>
        <end position="167"/>
    </location>
</feature>
<reference evidence="3" key="1">
    <citation type="submission" date="2015-01" db="EMBL/GenBank/DDBJ databases">
        <authorList>
            <person name="Aksoy S."/>
            <person name="Warren W."/>
            <person name="Wilson R.K."/>
        </authorList>
    </citation>
    <scope>NUCLEOTIDE SEQUENCE [LARGE SCALE GENOMIC DNA]</scope>
    <source>
        <strain evidence="3">IAEA</strain>
    </source>
</reference>
<reference evidence="2" key="2">
    <citation type="submission" date="2020-05" db="UniProtKB">
        <authorList>
            <consortium name="EnsemblMetazoa"/>
        </authorList>
    </citation>
    <scope>IDENTIFICATION</scope>
    <source>
        <strain evidence="2">IAEA</strain>
    </source>
</reference>
<dbReference type="EMBL" id="JXJN01020446">
    <property type="status" value="NOT_ANNOTATED_CDS"/>
    <property type="molecule type" value="Genomic_DNA"/>
</dbReference>
<evidence type="ECO:0000313" key="2">
    <source>
        <dbReference type="EnsemblMetazoa" id="GPPI040521-PA"/>
    </source>
</evidence>
<dbReference type="AlphaFoldDB" id="A0A1B0BU24"/>
<dbReference type="SMART" id="SM00675">
    <property type="entry name" value="DM11"/>
    <property type="match status" value="1"/>
</dbReference>